<feature type="domain" description="DarT" evidence="7">
    <location>
        <begin position="8"/>
        <end position="225"/>
    </location>
</feature>
<dbReference type="GO" id="GO:0016757">
    <property type="term" value="F:glycosyltransferase activity"/>
    <property type="evidence" value="ECO:0007669"/>
    <property type="project" value="UniProtKB-UniRule"/>
</dbReference>
<keyword evidence="2 6" id="KW-0328">Glycosyltransferase</keyword>
<dbReference type="Proteomes" id="UP001320119">
    <property type="component" value="Chromosome"/>
</dbReference>
<evidence type="ECO:0000256" key="4">
    <source>
        <dbReference type="ARBA" id="ARBA00022695"/>
    </source>
</evidence>
<dbReference type="KEGG" id="marq:MARGE09_P0052"/>
<reference evidence="8 9" key="1">
    <citation type="journal article" date="2022" name="IScience">
        <title>An ultrasensitive nanofiber-based assay for enzymatic hydrolysis and deep-sea microbial degradation of cellulose.</title>
        <authorList>
            <person name="Tsudome M."/>
            <person name="Tachioka M."/>
            <person name="Miyazaki M."/>
            <person name="Uchimura K."/>
            <person name="Tsuda M."/>
            <person name="Takaki Y."/>
            <person name="Deguchi S."/>
        </authorList>
    </citation>
    <scope>NUCLEOTIDE SEQUENCE [LARGE SCALE GENOMIC DNA]</scope>
    <source>
        <strain evidence="8 9">GE09</strain>
    </source>
</reference>
<dbReference type="PROSITE" id="PS52018">
    <property type="entry name" value="DART"/>
    <property type="match status" value="1"/>
</dbReference>
<evidence type="ECO:0000256" key="3">
    <source>
        <dbReference type="ARBA" id="ARBA00022679"/>
    </source>
</evidence>
<feature type="binding site" evidence="6">
    <location>
        <position position="53"/>
    </location>
    <ligand>
        <name>NAD(+)</name>
        <dbReference type="ChEBI" id="CHEBI:57540"/>
    </ligand>
</feature>
<gene>
    <name evidence="8" type="ORF">MARGE09_P0052</name>
</gene>
<comment type="similarity">
    <text evidence="6">Belongs to the DarT ADP-ribosyltransferase family.</text>
</comment>
<feature type="active site" description="Proton acceptor" evidence="6">
    <location>
        <position position="53"/>
    </location>
</feature>
<dbReference type="GO" id="GO:0003677">
    <property type="term" value="F:DNA binding"/>
    <property type="evidence" value="ECO:0007669"/>
    <property type="project" value="UniProtKB-UniRule"/>
</dbReference>
<dbReference type="RefSeq" id="WP_236985318.1">
    <property type="nucleotide sequence ID" value="NZ_AP023086.1"/>
</dbReference>
<comment type="caution">
    <text evidence="6">Lacks conserved residue(s) required for the propagation of feature annotation.</text>
</comment>
<evidence type="ECO:0000259" key="7">
    <source>
        <dbReference type="PROSITE" id="PS52018"/>
    </source>
</evidence>
<evidence type="ECO:0000256" key="5">
    <source>
        <dbReference type="ARBA" id="ARBA00023125"/>
    </source>
</evidence>
<accession>A0AAN2BIF3</accession>
<name>A0AAN2BIF3_9GAMM</name>
<keyword evidence="9" id="KW-1185">Reference proteome</keyword>
<dbReference type="InterPro" id="IPR029494">
    <property type="entry name" value="DarT"/>
</dbReference>
<proteinExistence type="inferred from homology"/>
<evidence type="ECO:0000256" key="1">
    <source>
        <dbReference type="ARBA" id="ARBA00022649"/>
    </source>
</evidence>
<evidence type="ECO:0000313" key="9">
    <source>
        <dbReference type="Proteomes" id="UP001320119"/>
    </source>
</evidence>
<evidence type="ECO:0000313" key="8">
    <source>
        <dbReference type="EMBL" id="BCD95853.1"/>
    </source>
</evidence>
<dbReference type="Pfam" id="PF14487">
    <property type="entry name" value="DarT"/>
    <property type="match status" value="1"/>
</dbReference>
<dbReference type="EMBL" id="AP023086">
    <property type="protein sequence ID" value="BCD95853.1"/>
    <property type="molecule type" value="Genomic_DNA"/>
</dbReference>
<feature type="binding site" evidence="6">
    <location>
        <position position="29"/>
    </location>
    <ligand>
        <name>NAD(+)</name>
        <dbReference type="ChEBI" id="CHEBI:57540"/>
    </ligand>
</feature>
<dbReference type="GO" id="GO:0016779">
    <property type="term" value="F:nucleotidyltransferase activity"/>
    <property type="evidence" value="ECO:0007669"/>
    <property type="project" value="UniProtKB-UniRule"/>
</dbReference>
<feature type="active site" evidence="6">
    <location>
        <position position="178"/>
    </location>
</feature>
<organism evidence="8 9">
    <name type="scientific">Marinagarivorans cellulosilyticus</name>
    <dbReference type="NCBI Taxonomy" id="2721545"/>
    <lineage>
        <taxon>Bacteria</taxon>
        <taxon>Pseudomonadati</taxon>
        <taxon>Pseudomonadota</taxon>
        <taxon>Gammaproteobacteria</taxon>
        <taxon>Cellvibrionales</taxon>
        <taxon>Cellvibrionaceae</taxon>
        <taxon>Marinagarivorans</taxon>
    </lineage>
</organism>
<keyword evidence="3 6" id="KW-0808">Transferase</keyword>
<keyword evidence="4 6" id="KW-0548">Nucleotidyltransferase</keyword>
<evidence type="ECO:0000256" key="2">
    <source>
        <dbReference type="ARBA" id="ARBA00022676"/>
    </source>
</evidence>
<keyword evidence="1 6" id="KW-1277">Toxin-antitoxin system</keyword>
<sequence length="225" mass="25405">MCAMPVPVRLFHITAIDNLAAIFSESALLCKTLSDTKGLGYHNIAHAGAQGTRAGKAVIDPPGGGIHDYVPFYFAPRSPMLSAIHHKQVAGCPYRQADIVYFELLVRQVVQKGAEFVFYDRNATKNYSVAYTDPHQLKNAIDWELLTEPPTLDGFCKFFHDRHEPAKYLDRREKRQAEFLIKDSVPVSWFTRLGVIDNHKASIVQQMANEHGVNLAVDVMPDWYF</sequence>
<dbReference type="AlphaFoldDB" id="A0AAN2BIF3"/>
<protein>
    <recommendedName>
        <fullName evidence="7">DarT domain-containing protein</fullName>
    </recommendedName>
</protein>
<feature type="binding site" evidence="6">
    <location>
        <begin position="12"/>
        <end position="14"/>
    </location>
    <ligand>
        <name>NAD(+)</name>
        <dbReference type="ChEBI" id="CHEBI:57540"/>
    </ligand>
</feature>
<keyword evidence="5 6" id="KW-0238">DNA-binding</keyword>
<comment type="catalytic activity">
    <reaction evidence="6">
        <text>a thymidine in DNA + NAD(+) = an N-(ADP-alpha-D-ribosyl)-thymidine in DNA + nicotinamide + H(+)</text>
        <dbReference type="Rhea" id="RHEA:71651"/>
        <dbReference type="Rhea" id="RHEA-COMP:13556"/>
        <dbReference type="Rhea" id="RHEA-COMP:18051"/>
        <dbReference type="ChEBI" id="CHEBI:15378"/>
        <dbReference type="ChEBI" id="CHEBI:17154"/>
        <dbReference type="ChEBI" id="CHEBI:57540"/>
        <dbReference type="ChEBI" id="CHEBI:137386"/>
        <dbReference type="ChEBI" id="CHEBI:191199"/>
    </reaction>
</comment>
<evidence type="ECO:0000256" key="6">
    <source>
        <dbReference type="PROSITE-ProRule" id="PRU01362"/>
    </source>
</evidence>